<dbReference type="Pfam" id="PF00534">
    <property type="entry name" value="Glycos_transf_1"/>
    <property type="match status" value="1"/>
</dbReference>
<dbReference type="Pfam" id="PF13439">
    <property type="entry name" value="Glyco_transf_4"/>
    <property type="match status" value="1"/>
</dbReference>
<dbReference type="InterPro" id="IPR028098">
    <property type="entry name" value="Glyco_trans_4-like_N"/>
</dbReference>
<sequence length="403" mass="44874">MSNLSNKKNLLVLASTYPRWLGDHEPGFVHELAKRLTDTFNVIIICPHADGAEEHETLEGVSVFRYHYAPKGFESLVNDGGIVSNLKKSPWKLLLLPLFFVAQLLLIRKVIKQKSIDVVHAHWLIPQGLALALLSKVIKLPPFLVTSHGADLFALKGRLFKQLKSFVARRATHLSVVSSVMKTELMKLGVKKDKISVMPMGVNMQSFSINTDILRSKNEILFVGRLVEKKGLCYLISAMPEIIKQQPSAYLTIIGFGPEEKDLKEQVKTLNLENKIIFKGAITQRKLAQYYQCAALFVAPFIEAKSGDKEGLGLVLVEALACGCPVVVSDIPACSDVIAGMCNVMVFPSTNTPLLAKVVSESLTEDKILSEENLIKLRDKFSWQEVTRHYSNKLESIINHDPN</sequence>
<accession>A0ABQ0MQ85</accession>
<reference evidence="3 4" key="1">
    <citation type="submission" date="2017-06" db="EMBL/GenBank/DDBJ databases">
        <title>Whole Genome Sequences of Colwellia marinimaniae MTCD1.</title>
        <authorList>
            <person name="Kusumoto H."/>
            <person name="Inoue M."/>
            <person name="Tanikawa K."/>
            <person name="Maeji H."/>
            <person name="Cameron J.H."/>
            <person name="Bartlett D.H."/>
        </authorList>
    </citation>
    <scope>NUCLEOTIDE SEQUENCE [LARGE SCALE GENOMIC DNA]</scope>
    <source>
        <strain evidence="3 4">MTCD1</strain>
    </source>
</reference>
<evidence type="ECO:0000259" key="1">
    <source>
        <dbReference type="Pfam" id="PF00534"/>
    </source>
</evidence>
<keyword evidence="4" id="KW-1185">Reference proteome</keyword>
<protein>
    <submittedName>
        <fullName evidence="3">Glycosyl transferase family 1</fullName>
    </submittedName>
</protein>
<evidence type="ECO:0000313" key="4">
    <source>
        <dbReference type="Proteomes" id="UP000197068"/>
    </source>
</evidence>
<gene>
    <name evidence="3" type="ORF">MTCD1_00127</name>
</gene>
<dbReference type="Proteomes" id="UP000197068">
    <property type="component" value="Unassembled WGS sequence"/>
</dbReference>
<dbReference type="PANTHER" id="PTHR45947:SF3">
    <property type="entry name" value="SULFOQUINOVOSYL TRANSFERASE SQD2"/>
    <property type="match status" value="1"/>
</dbReference>
<dbReference type="PANTHER" id="PTHR45947">
    <property type="entry name" value="SULFOQUINOVOSYL TRANSFERASE SQD2"/>
    <property type="match status" value="1"/>
</dbReference>
<dbReference type="GO" id="GO:0016740">
    <property type="term" value="F:transferase activity"/>
    <property type="evidence" value="ECO:0007669"/>
    <property type="project" value="UniProtKB-KW"/>
</dbReference>
<feature type="domain" description="Glycosyl transferase family 1" evidence="1">
    <location>
        <begin position="216"/>
        <end position="366"/>
    </location>
</feature>
<organism evidence="3 4">
    <name type="scientific">Colwellia marinimaniae</name>
    <dbReference type="NCBI Taxonomy" id="1513592"/>
    <lineage>
        <taxon>Bacteria</taxon>
        <taxon>Pseudomonadati</taxon>
        <taxon>Pseudomonadota</taxon>
        <taxon>Gammaproteobacteria</taxon>
        <taxon>Alteromonadales</taxon>
        <taxon>Colwelliaceae</taxon>
        <taxon>Colwellia</taxon>
    </lineage>
</organism>
<dbReference type="Gene3D" id="3.40.50.2000">
    <property type="entry name" value="Glycogen Phosphorylase B"/>
    <property type="match status" value="2"/>
</dbReference>
<feature type="domain" description="Glycosyltransferase subfamily 4-like N-terminal" evidence="2">
    <location>
        <begin position="29"/>
        <end position="204"/>
    </location>
</feature>
<proteinExistence type="predicted"/>
<comment type="caution">
    <text evidence="3">The sequence shown here is derived from an EMBL/GenBank/DDBJ whole genome shotgun (WGS) entry which is preliminary data.</text>
</comment>
<keyword evidence="3" id="KW-0808">Transferase</keyword>
<name>A0ABQ0MQ85_9GAMM</name>
<dbReference type="InterPro" id="IPR001296">
    <property type="entry name" value="Glyco_trans_1"/>
</dbReference>
<dbReference type="SUPFAM" id="SSF53756">
    <property type="entry name" value="UDP-Glycosyltransferase/glycogen phosphorylase"/>
    <property type="match status" value="1"/>
</dbReference>
<dbReference type="RefSeq" id="WP_057182471.1">
    <property type="nucleotide sequence ID" value="NZ_BDQM01000001.1"/>
</dbReference>
<evidence type="ECO:0000259" key="2">
    <source>
        <dbReference type="Pfam" id="PF13439"/>
    </source>
</evidence>
<dbReference type="InterPro" id="IPR050194">
    <property type="entry name" value="Glycosyltransferase_grp1"/>
</dbReference>
<dbReference type="EMBL" id="BDQM01000001">
    <property type="protein sequence ID" value="GAW94531.1"/>
    <property type="molecule type" value="Genomic_DNA"/>
</dbReference>
<evidence type="ECO:0000313" key="3">
    <source>
        <dbReference type="EMBL" id="GAW94531.1"/>
    </source>
</evidence>